<protein>
    <submittedName>
        <fullName evidence="3">Chromosome partition protein Smc</fullName>
    </submittedName>
</protein>
<dbReference type="RefSeq" id="WP_156704437.1">
    <property type="nucleotide sequence ID" value="NZ_CACRUX010000033.1"/>
</dbReference>
<gene>
    <name evidence="3" type="primary">smc_4</name>
    <name evidence="3" type="ORF">VRLFYP33_00800</name>
</gene>
<sequence>MTLAELYTKLEGLENGGEYVSAIKAEVAKLNSEAKAHREEKEKATATLEVITKERDGLAAKLSEVESAGAGTDKEMATLKKQVEALTKRSEEAENARKEAENKRIKADIQSQFVDAFTKNNAMDPQLFAQMAADKVTVSEDGSYSYIKDDGTTGTIQDYAAEFLKGKPWAVKSTQNAGSGESGGASGASGNDVQQEFEKALGI</sequence>
<feature type="coiled-coil region" evidence="1">
    <location>
        <begin position="20"/>
        <end position="110"/>
    </location>
</feature>
<reference evidence="3" key="1">
    <citation type="submission" date="2019-11" db="EMBL/GenBank/DDBJ databases">
        <authorList>
            <person name="Feng L."/>
        </authorList>
    </citation>
    <scope>NUCLEOTIDE SEQUENCE</scope>
    <source>
        <strain evidence="3">VrattiLFYP33</strain>
    </source>
</reference>
<evidence type="ECO:0000313" key="3">
    <source>
        <dbReference type="EMBL" id="VYT92609.1"/>
    </source>
</evidence>
<feature type="region of interest" description="Disordered" evidence="2">
    <location>
        <begin position="172"/>
        <end position="203"/>
    </location>
</feature>
<evidence type="ECO:0000256" key="1">
    <source>
        <dbReference type="SAM" id="Coils"/>
    </source>
</evidence>
<dbReference type="EMBL" id="CACRUX010000033">
    <property type="protein sequence ID" value="VYT92609.1"/>
    <property type="molecule type" value="Genomic_DNA"/>
</dbReference>
<accession>A0A6N3AJF1</accession>
<keyword evidence="1" id="KW-0175">Coiled coil</keyword>
<proteinExistence type="predicted"/>
<dbReference type="AlphaFoldDB" id="A0A6N3AJF1"/>
<name>A0A6N3AJF1_9FIRM</name>
<evidence type="ECO:0000256" key="2">
    <source>
        <dbReference type="SAM" id="MobiDB-lite"/>
    </source>
</evidence>
<organism evidence="3">
    <name type="scientific">Veillonella ratti</name>
    <dbReference type="NCBI Taxonomy" id="103892"/>
    <lineage>
        <taxon>Bacteria</taxon>
        <taxon>Bacillati</taxon>
        <taxon>Bacillota</taxon>
        <taxon>Negativicutes</taxon>
        <taxon>Veillonellales</taxon>
        <taxon>Veillonellaceae</taxon>
        <taxon>Veillonella</taxon>
    </lineage>
</organism>
<dbReference type="Gene3D" id="6.10.250.3110">
    <property type="match status" value="1"/>
</dbReference>